<feature type="compositionally biased region" description="Low complexity" evidence="6">
    <location>
        <begin position="321"/>
        <end position="345"/>
    </location>
</feature>
<organism evidence="8 9">
    <name type="scientific">Erythroxylum novogranatense</name>
    <dbReference type="NCBI Taxonomy" id="1862640"/>
    <lineage>
        <taxon>Eukaryota</taxon>
        <taxon>Viridiplantae</taxon>
        <taxon>Streptophyta</taxon>
        <taxon>Embryophyta</taxon>
        <taxon>Tracheophyta</taxon>
        <taxon>Spermatophyta</taxon>
        <taxon>Magnoliopsida</taxon>
        <taxon>eudicotyledons</taxon>
        <taxon>Gunneridae</taxon>
        <taxon>Pentapetalae</taxon>
        <taxon>rosids</taxon>
        <taxon>fabids</taxon>
        <taxon>Malpighiales</taxon>
        <taxon>Erythroxylaceae</taxon>
        <taxon>Erythroxylum</taxon>
    </lineage>
</organism>
<evidence type="ECO:0000313" key="9">
    <source>
        <dbReference type="Proteomes" id="UP001159364"/>
    </source>
</evidence>
<comment type="caution">
    <text evidence="8">The sequence shown here is derived from an EMBL/GenBank/DDBJ whole genome shotgun (WGS) entry which is preliminary data.</text>
</comment>
<keyword evidence="3" id="KW-0805">Transcription regulation</keyword>
<dbReference type="SUPFAM" id="SSF47113">
    <property type="entry name" value="Histone-fold"/>
    <property type="match status" value="1"/>
</dbReference>
<accession>A0AAV8SP38</accession>
<evidence type="ECO:0000256" key="2">
    <source>
        <dbReference type="ARBA" id="ARBA00007530"/>
    </source>
</evidence>
<proteinExistence type="inferred from homology"/>
<feature type="compositionally biased region" description="Polar residues" evidence="6">
    <location>
        <begin position="190"/>
        <end position="200"/>
    </location>
</feature>
<feature type="compositionally biased region" description="Low complexity" evidence="6">
    <location>
        <begin position="87"/>
        <end position="108"/>
    </location>
</feature>
<dbReference type="EMBL" id="JAIWQS010000009">
    <property type="protein sequence ID" value="KAJ8754072.1"/>
    <property type="molecule type" value="Genomic_DNA"/>
</dbReference>
<dbReference type="GO" id="GO:0003677">
    <property type="term" value="F:DNA binding"/>
    <property type="evidence" value="ECO:0007669"/>
    <property type="project" value="TreeGrafter"/>
</dbReference>
<evidence type="ECO:0000256" key="6">
    <source>
        <dbReference type="SAM" id="MobiDB-lite"/>
    </source>
</evidence>
<feature type="compositionally biased region" description="Low complexity" evidence="6">
    <location>
        <begin position="241"/>
        <end position="257"/>
    </location>
</feature>
<feature type="compositionally biased region" description="Low complexity" evidence="6">
    <location>
        <begin position="1"/>
        <end position="72"/>
    </location>
</feature>
<dbReference type="PANTHER" id="PTHR12264:SF21">
    <property type="entry name" value="TRANSCRIPTION INITIATION FACTOR TFIID SUBUNIT 12"/>
    <property type="match status" value="1"/>
</dbReference>
<gene>
    <name evidence="8" type="ORF">K2173_001970</name>
</gene>
<feature type="region of interest" description="Disordered" evidence="6">
    <location>
        <begin position="1"/>
        <end position="108"/>
    </location>
</feature>
<dbReference type="Proteomes" id="UP001159364">
    <property type="component" value="Linkage Group LG09"/>
</dbReference>
<dbReference type="GO" id="GO:0046982">
    <property type="term" value="F:protein heterodimerization activity"/>
    <property type="evidence" value="ECO:0007669"/>
    <property type="project" value="InterPro"/>
</dbReference>
<keyword evidence="9" id="KW-1185">Reference proteome</keyword>
<dbReference type="GO" id="GO:0017025">
    <property type="term" value="F:TBP-class protein binding"/>
    <property type="evidence" value="ECO:0007669"/>
    <property type="project" value="TreeGrafter"/>
</dbReference>
<dbReference type="InterPro" id="IPR037794">
    <property type="entry name" value="TAF12"/>
</dbReference>
<feature type="compositionally biased region" description="Polar residues" evidence="6">
    <location>
        <begin position="262"/>
        <end position="294"/>
    </location>
</feature>
<sequence>MDHQNPANSTTAANATATATTTAVTPTTTTTATVATVPNEPSSVQSPQQQQQPSPLQPPSTTAPSTSATPVTNPIPSPLQKPPTLMTQPQPTATVPATATRPPPVATTTKTPIVHRPWQHQHPHANYSHFSVLPSSSTISSSISSPASAPPQRANITVGVPASHTGPSPAPFSSTFGQQFGGLNRGGVSLNESGASTNKPQVRPGMQGIGMMGTMTSSSQMRPGGLPSHHQQRPAQSSIRPSVSTPTNQSPTTQSFQGHSFLRSSSAGSPNSPLPSTSQSMQSATQPWLSSGTQGKPPLPSPSYRPQTNSPSLQQRAHIPQQHQAMSTTSQQQHTQPTQPVPSHQPTEHYGQHFPPSRIPPSVPHQQQVTRVQGVGSQKPASLATAQHNTLHPVTQSRTMNTESDESGNRILNKRTIQQLVSQIDPSEKLDPEVEDILMDIAEDFVESITTFGCSLAKHRKSDTLEGKDILLHVERNWNMTLPGFGGDEIKTYRKPVVNDTHKERLAVVKKSILTSEMANSKSSAGQAAGNVKGNITKGPVNTLLTSNSKVI</sequence>
<feature type="region of interest" description="Disordered" evidence="6">
    <location>
        <begin position="180"/>
        <end position="410"/>
    </location>
</feature>
<dbReference type="Pfam" id="PF03847">
    <property type="entry name" value="TFIID_20kDa"/>
    <property type="match status" value="1"/>
</dbReference>
<evidence type="ECO:0000256" key="5">
    <source>
        <dbReference type="ARBA" id="ARBA00023242"/>
    </source>
</evidence>
<feature type="domain" description="Transcription initiation factor TFIID subunit 12" evidence="7">
    <location>
        <begin position="414"/>
        <end position="480"/>
    </location>
</feature>
<comment type="similarity">
    <text evidence="2">Belongs to the TAF12 family.</text>
</comment>
<keyword evidence="5" id="KW-0539">Nucleus</keyword>
<dbReference type="CDD" id="cd07981">
    <property type="entry name" value="HFD_TAF12"/>
    <property type="match status" value="1"/>
</dbReference>
<comment type="subcellular location">
    <subcellularLocation>
        <location evidence="1">Nucleus</location>
    </subcellularLocation>
</comment>
<dbReference type="GO" id="GO:0000124">
    <property type="term" value="C:SAGA complex"/>
    <property type="evidence" value="ECO:0007669"/>
    <property type="project" value="InterPro"/>
</dbReference>
<evidence type="ECO:0000259" key="7">
    <source>
        <dbReference type="Pfam" id="PF03847"/>
    </source>
</evidence>
<dbReference type="PANTHER" id="PTHR12264">
    <property type="entry name" value="TRANSCRIPTION INITIATION FACTOR TFIID SUBUNIT 12"/>
    <property type="match status" value="1"/>
</dbReference>
<feature type="compositionally biased region" description="Low complexity" evidence="6">
    <location>
        <begin position="212"/>
        <end position="221"/>
    </location>
</feature>
<dbReference type="Gene3D" id="1.10.20.10">
    <property type="entry name" value="Histone, subunit A"/>
    <property type="match status" value="1"/>
</dbReference>
<protein>
    <recommendedName>
        <fullName evidence="7">Transcription initiation factor TFIID subunit 12 domain-containing protein</fullName>
    </recommendedName>
</protein>
<evidence type="ECO:0000256" key="1">
    <source>
        <dbReference type="ARBA" id="ARBA00004123"/>
    </source>
</evidence>
<feature type="compositionally biased region" description="Polar residues" evidence="6">
    <location>
        <begin position="364"/>
        <end position="402"/>
    </location>
</feature>
<dbReference type="GO" id="GO:0051123">
    <property type="term" value="P:RNA polymerase II preinitiation complex assembly"/>
    <property type="evidence" value="ECO:0007669"/>
    <property type="project" value="TreeGrafter"/>
</dbReference>
<dbReference type="InterPro" id="IPR009072">
    <property type="entry name" value="Histone-fold"/>
</dbReference>
<dbReference type="FunFam" id="1.10.20.10:FF:000011">
    <property type="entry name" value="Transcription initiation factor TFIID subunit 12"/>
    <property type="match status" value="1"/>
</dbReference>
<feature type="compositionally biased region" description="Polar residues" evidence="6">
    <location>
        <begin position="304"/>
        <end position="315"/>
    </location>
</feature>
<reference evidence="8 9" key="1">
    <citation type="submission" date="2021-09" db="EMBL/GenBank/DDBJ databases">
        <title>Genomic insights and catalytic innovation underlie evolution of tropane alkaloids biosynthesis.</title>
        <authorList>
            <person name="Wang Y.-J."/>
            <person name="Tian T."/>
            <person name="Huang J.-P."/>
            <person name="Huang S.-X."/>
        </authorList>
    </citation>
    <scope>NUCLEOTIDE SEQUENCE [LARGE SCALE GENOMIC DNA]</scope>
    <source>
        <strain evidence="8">KIB-2018</strain>
        <tissue evidence="8">Leaf</tissue>
    </source>
</reference>
<dbReference type="InterPro" id="IPR003228">
    <property type="entry name" value="TFIID_TAF12_dom"/>
</dbReference>
<evidence type="ECO:0000313" key="8">
    <source>
        <dbReference type="EMBL" id="KAJ8754072.1"/>
    </source>
</evidence>
<dbReference type="AlphaFoldDB" id="A0AAV8SP38"/>
<evidence type="ECO:0000256" key="4">
    <source>
        <dbReference type="ARBA" id="ARBA00023163"/>
    </source>
</evidence>
<evidence type="ECO:0000256" key="3">
    <source>
        <dbReference type="ARBA" id="ARBA00023015"/>
    </source>
</evidence>
<keyword evidence="4" id="KW-0804">Transcription</keyword>
<dbReference type="GO" id="GO:0005669">
    <property type="term" value="C:transcription factor TFIID complex"/>
    <property type="evidence" value="ECO:0007669"/>
    <property type="project" value="InterPro"/>
</dbReference>
<name>A0AAV8SP38_9ROSI</name>